<dbReference type="Proteomes" id="UP001311799">
    <property type="component" value="Unassembled WGS sequence"/>
</dbReference>
<dbReference type="InterPro" id="IPR029008">
    <property type="entry name" value="EMC6-like"/>
</dbReference>
<evidence type="ECO:0000313" key="9">
    <source>
        <dbReference type="EMBL" id="KAK6587958.1"/>
    </source>
</evidence>
<keyword evidence="6 8" id="KW-1133">Transmembrane helix</keyword>
<keyword evidence="5" id="KW-0256">Endoplasmic reticulum</keyword>
<evidence type="ECO:0000256" key="4">
    <source>
        <dbReference type="ARBA" id="ARBA00022692"/>
    </source>
</evidence>
<dbReference type="PANTHER" id="PTHR20994">
    <property type="entry name" value="ER MEMBRANE PROTEIN COMPLEX SUBUNIT 6"/>
    <property type="match status" value="1"/>
</dbReference>
<organism evidence="9 10">
    <name type="scientific">Cryptosporidium xiaoi</name>
    <dbReference type="NCBI Taxonomy" id="659607"/>
    <lineage>
        <taxon>Eukaryota</taxon>
        <taxon>Sar</taxon>
        <taxon>Alveolata</taxon>
        <taxon>Apicomplexa</taxon>
        <taxon>Conoidasida</taxon>
        <taxon>Coccidia</taxon>
        <taxon>Eucoccidiorida</taxon>
        <taxon>Eimeriorina</taxon>
        <taxon>Cryptosporidiidae</taxon>
        <taxon>Cryptosporidium</taxon>
    </lineage>
</organism>
<comment type="similarity">
    <text evidence="2">Belongs to the EMC6 family.</text>
</comment>
<evidence type="ECO:0000256" key="8">
    <source>
        <dbReference type="SAM" id="Phobius"/>
    </source>
</evidence>
<proteinExistence type="inferred from homology"/>
<dbReference type="AlphaFoldDB" id="A0AAV9XTB8"/>
<dbReference type="GO" id="GO:0072546">
    <property type="term" value="C:EMC complex"/>
    <property type="evidence" value="ECO:0007669"/>
    <property type="project" value="InterPro"/>
</dbReference>
<name>A0AAV9XTB8_9CRYT</name>
<feature type="transmembrane region" description="Helical" evidence="8">
    <location>
        <begin position="21"/>
        <end position="42"/>
    </location>
</feature>
<sequence length="115" mass="12809">MKDKTKGIKSSNVSTESNLRILKYCRLIGMIIFGILTGIAGIGGLSGVICYLVSMLITNMTIICLMGSKVHKFFDSLTKITVFGDSLLLYMKRTLITRSRVQTILLLKKWDISSQ</sequence>
<evidence type="ECO:0000256" key="6">
    <source>
        <dbReference type="ARBA" id="ARBA00022989"/>
    </source>
</evidence>
<comment type="subcellular location">
    <subcellularLocation>
        <location evidence="1">Endoplasmic reticulum membrane</location>
        <topology evidence="1">Multi-pass membrane protein</topology>
    </subcellularLocation>
</comment>
<dbReference type="PANTHER" id="PTHR20994:SF0">
    <property type="entry name" value="ER MEMBRANE PROTEIN COMPLEX SUBUNIT 6"/>
    <property type="match status" value="1"/>
</dbReference>
<keyword evidence="7 8" id="KW-0472">Membrane</keyword>
<evidence type="ECO:0000256" key="5">
    <source>
        <dbReference type="ARBA" id="ARBA00022824"/>
    </source>
</evidence>
<evidence type="ECO:0000256" key="2">
    <source>
        <dbReference type="ARBA" id="ARBA00009436"/>
    </source>
</evidence>
<dbReference type="GO" id="GO:0034975">
    <property type="term" value="P:protein folding in endoplasmic reticulum"/>
    <property type="evidence" value="ECO:0007669"/>
    <property type="project" value="TreeGrafter"/>
</dbReference>
<dbReference type="EMBL" id="JAWDEY010000035">
    <property type="protein sequence ID" value="KAK6587958.1"/>
    <property type="molecule type" value="Genomic_DNA"/>
</dbReference>
<dbReference type="GO" id="GO:0000045">
    <property type="term" value="P:autophagosome assembly"/>
    <property type="evidence" value="ECO:0007669"/>
    <property type="project" value="TreeGrafter"/>
</dbReference>
<gene>
    <name evidence="9" type="ORF">RS030_71013</name>
</gene>
<keyword evidence="10" id="KW-1185">Reference proteome</keyword>
<keyword evidence="4 8" id="KW-0812">Transmembrane</keyword>
<evidence type="ECO:0000256" key="7">
    <source>
        <dbReference type="ARBA" id="ARBA00023136"/>
    </source>
</evidence>
<accession>A0AAV9XTB8</accession>
<reference evidence="9 10" key="1">
    <citation type="submission" date="2023-10" db="EMBL/GenBank/DDBJ databases">
        <title>Comparative genomics analysis reveals potential genetic determinants of host preference in Cryptosporidium xiaoi.</title>
        <authorList>
            <person name="Xiao L."/>
            <person name="Li J."/>
        </authorList>
    </citation>
    <scope>NUCLEOTIDE SEQUENCE [LARGE SCALE GENOMIC DNA]</scope>
    <source>
        <strain evidence="9 10">52996</strain>
    </source>
</reference>
<dbReference type="InterPro" id="IPR008504">
    <property type="entry name" value="Emc6"/>
</dbReference>
<evidence type="ECO:0000256" key="1">
    <source>
        <dbReference type="ARBA" id="ARBA00004477"/>
    </source>
</evidence>
<evidence type="ECO:0000313" key="10">
    <source>
        <dbReference type="Proteomes" id="UP001311799"/>
    </source>
</evidence>
<protein>
    <recommendedName>
        <fullName evidence="3">ER membrane protein complex subunit 6</fullName>
    </recommendedName>
</protein>
<comment type="caution">
    <text evidence="9">The sequence shown here is derived from an EMBL/GenBank/DDBJ whole genome shotgun (WGS) entry which is preliminary data.</text>
</comment>
<evidence type="ECO:0000256" key="3">
    <source>
        <dbReference type="ARBA" id="ARBA00020827"/>
    </source>
</evidence>
<dbReference type="Pfam" id="PF07019">
    <property type="entry name" value="EMC6"/>
    <property type="match status" value="1"/>
</dbReference>